<keyword evidence="9" id="KW-0342">GTP-binding</keyword>
<dbReference type="EC" id="4.1.99.22" evidence="2"/>
<dbReference type="Proteomes" id="UP001204144">
    <property type="component" value="Unassembled WGS sequence"/>
</dbReference>
<dbReference type="InterPro" id="IPR013483">
    <property type="entry name" value="MoaA"/>
</dbReference>
<evidence type="ECO:0000256" key="11">
    <source>
        <dbReference type="ARBA" id="ARBA00023239"/>
    </source>
</evidence>
<evidence type="ECO:0000313" key="15">
    <source>
        <dbReference type="Proteomes" id="UP001204144"/>
    </source>
</evidence>
<dbReference type="CDD" id="cd21117">
    <property type="entry name" value="Twitch_MoaA"/>
    <property type="match status" value="1"/>
</dbReference>
<keyword evidence="10" id="KW-0501">Molybdenum cofactor biosynthesis</keyword>
<evidence type="ECO:0000259" key="13">
    <source>
        <dbReference type="PROSITE" id="PS51918"/>
    </source>
</evidence>
<evidence type="ECO:0000256" key="6">
    <source>
        <dbReference type="ARBA" id="ARBA00022741"/>
    </source>
</evidence>
<evidence type="ECO:0000256" key="7">
    <source>
        <dbReference type="ARBA" id="ARBA00023004"/>
    </source>
</evidence>
<evidence type="ECO:0000256" key="4">
    <source>
        <dbReference type="ARBA" id="ARBA00022691"/>
    </source>
</evidence>
<dbReference type="InterPro" id="IPR040064">
    <property type="entry name" value="MoaA-like"/>
</dbReference>
<protein>
    <recommendedName>
        <fullName evidence="2">GTP 3',8-cyclase</fullName>
        <ecNumber evidence="2">4.1.99.22</ecNumber>
    </recommendedName>
</protein>
<dbReference type="CDD" id="cd01335">
    <property type="entry name" value="Radical_SAM"/>
    <property type="match status" value="1"/>
</dbReference>
<reference evidence="14 15" key="1">
    <citation type="submission" date="2018-11" db="EMBL/GenBank/DDBJ databases">
        <title>Novel bacteria species description.</title>
        <authorList>
            <person name="Han J.-H."/>
        </authorList>
    </citation>
    <scope>NUCLEOTIDE SEQUENCE [LARGE SCALE GENOMIC DNA]</scope>
    <source>
        <strain evidence="14 15">KCTC23259</strain>
    </source>
</reference>
<evidence type="ECO:0000256" key="1">
    <source>
        <dbReference type="ARBA" id="ARBA00001966"/>
    </source>
</evidence>
<evidence type="ECO:0000256" key="12">
    <source>
        <dbReference type="ARBA" id="ARBA00048697"/>
    </source>
</evidence>
<evidence type="ECO:0000256" key="5">
    <source>
        <dbReference type="ARBA" id="ARBA00022723"/>
    </source>
</evidence>
<organism evidence="14 15">
    <name type="scientific">Lacihabitans soyangensis</name>
    <dbReference type="NCBI Taxonomy" id="869394"/>
    <lineage>
        <taxon>Bacteria</taxon>
        <taxon>Pseudomonadati</taxon>
        <taxon>Bacteroidota</taxon>
        <taxon>Cytophagia</taxon>
        <taxon>Cytophagales</taxon>
        <taxon>Leadbetterellaceae</taxon>
        <taxon>Lacihabitans</taxon>
    </lineage>
</organism>
<sequence length="326" mass="36913">MLIDNHGRPINYLRLAVTDRCNLRCFYCMPHEGIDFLPKTHLLSFEEMLRLIGLLAEMGISKVRITGGEPFVRKELMAFLWKISEIEGIQKINLTTNGVLTAPYVPELKQLGISSINLSLDSLDRKRFFEMTRRDELPNVLKTFDAILENDIPLKINSVMMAGKNEEDIFGLVDLAKNHPVGIRFIEEMPFNGEGEKPEYFMSYKKIIETIKAKHTTLYKISDEANSTSYNYKIEGFEGTIGVIAAFSRTFCGTCNRLRITPTGDFKTCLYADSEMNLRDMLRAGLSNQEIKEKLQASILHRAKDGFEAEAGRKDAISESMTTIGG</sequence>
<evidence type="ECO:0000256" key="10">
    <source>
        <dbReference type="ARBA" id="ARBA00023150"/>
    </source>
</evidence>
<dbReference type="InterPro" id="IPR050105">
    <property type="entry name" value="MoCo_biosynth_MoaA/MoaC"/>
</dbReference>
<evidence type="ECO:0000256" key="2">
    <source>
        <dbReference type="ARBA" id="ARBA00012167"/>
    </source>
</evidence>
<gene>
    <name evidence="14" type="primary">moaA</name>
    <name evidence="14" type="ORF">EGI31_02210</name>
</gene>
<keyword evidence="6" id="KW-0547">Nucleotide-binding</keyword>
<keyword evidence="5" id="KW-0479">Metal-binding</keyword>
<dbReference type="SUPFAM" id="SSF102114">
    <property type="entry name" value="Radical SAM enzymes"/>
    <property type="match status" value="1"/>
</dbReference>
<dbReference type="SFLD" id="SFLDS00029">
    <property type="entry name" value="Radical_SAM"/>
    <property type="match status" value="1"/>
</dbReference>
<dbReference type="InterPro" id="IPR058240">
    <property type="entry name" value="rSAM_sf"/>
</dbReference>
<dbReference type="SFLD" id="SFLDG01383">
    <property type="entry name" value="cyclic_pyranopterin_phosphate"/>
    <property type="match status" value="1"/>
</dbReference>
<keyword evidence="4" id="KW-0949">S-adenosyl-L-methionine</keyword>
<keyword evidence="15" id="KW-1185">Reference proteome</keyword>
<dbReference type="Pfam" id="PF04055">
    <property type="entry name" value="Radical_SAM"/>
    <property type="match status" value="1"/>
</dbReference>
<dbReference type="RefSeq" id="WP_255035493.1">
    <property type="nucleotide sequence ID" value="NZ_RJUF01000003.1"/>
</dbReference>
<dbReference type="SMART" id="SM00729">
    <property type="entry name" value="Elp3"/>
    <property type="match status" value="1"/>
</dbReference>
<dbReference type="GO" id="GO:0061798">
    <property type="term" value="F:GTP 3',8'-cyclase activity"/>
    <property type="evidence" value="ECO:0007669"/>
    <property type="project" value="UniProtKB-EC"/>
</dbReference>
<dbReference type="InterPro" id="IPR007197">
    <property type="entry name" value="rSAM"/>
</dbReference>
<feature type="domain" description="Radical SAM core" evidence="13">
    <location>
        <begin position="5"/>
        <end position="218"/>
    </location>
</feature>
<dbReference type="SFLD" id="SFLDG01386">
    <property type="entry name" value="main_SPASM_domain-containing"/>
    <property type="match status" value="1"/>
</dbReference>
<dbReference type="InterPro" id="IPR006638">
    <property type="entry name" value="Elp3/MiaA/NifB-like_rSAM"/>
</dbReference>
<dbReference type="GO" id="GO:0051539">
    <property type="term" value="F:4 iron, 4 sulfur cluster binding"/>
    <property type="evidence" value="ECO:0007669"/>
    <property type="project" value="UniProtKB-KW"/>
</dbReference>
<dbReference type="NCBIfam" id="TIGR02666">
    <property type="entry name" value="moaA"/>
    <property type="match status" value="1"/>
</dbReference>
<proteinExistence type="predicted"/>
<dbReference type="InterPro" id="IPR013785">
    <property type="entry name" value="Aldolase_TIM"/>
</dbReference>
<evidence type="ECO:0000313" key="14">
    <source>
        <dbReference type="EMBL" id="MCP9761752.1"/>
    </source>
</evidence>
<name>A0AAE3KR13_9BACT</name>
<keyword evidence="7" id="KW-0408">Iron</keyword>
<dbReference type="GO" id="GO:0005525">
    <property type="term" value="F:GTP binding"/>
    <property type="evidence" value="ECO:0007669"/>
    <property type="project" value="UniProtKB-KW"/>
</dbReference>
<dbReference type="PROSITE" id="PS01305">
    <property type="entry name" value="MOAA_NIFB_PQQE"/>
    <property type="match status" value="1"/>
</dbReference>
<dbReference type="Gene3D" id="3.20.20.70">
    <property type="entry name" value="Aldolase class I"/>
    <property type="match status" value="1"/>
</dbReference>
<dbReference type="GO" id="GO:0061799">
    <property type="term" value="F:cyclic pyranopterin monophosphate synthase activity"/>
    <property type="evidence" value="ECO:0007669"/>
    <property type="project" value="TreeGrafter"/>
</dbReference>
<dbReference type="InterPro" id="IPR000385">
    <property type="entry name" value="MoaA_NifB_PqqE_Fe-S-bd_CS"/>
</dbReference>
<comment type="catalytic activity">
    <reaction evidence="12">
        <text>GTP + AH2 + S-adenosyl-L-methionine = (8S)-3',8-cyclo-7,8-dihydroguanosine 5'-triphosphate + 5'-deoxyadenosine + L-methionine + A + H(+)</text>
        <dbReference type="Rhea" id="RHEA:49576"/>
        <dbReference type="ChEBI" id="CHEBI:13193"/>
        <dbReference type="ChEBI" id="CHEBI:15378"/>
        <dbReference type="ChEBI" id="CHEBI:17319"/>
        <dbReference type="ChEBI" id="CHEBI:17499"/>
        <dbReference type="ChEBI" id="CHEBI:37565"/>
        <dbReference type="ChEBI" id="CHEBI:57844"/>
        <dbReference type="ChEBI" id="CHEBI:59789"/>
        <dbReference type="ChEBI" id="CHEBI:131766"/>
        <dbReference type="EC" id="4.1.99.22"/>
    </reaction>
</comment>
<dbReference type="GO" id="GO:0046872">
    <property type="term" value="F:metal ion binding"/>
    <property type="evidence" value="ECO:0007669"/>
    <property type="project" value="UniProtKB-KW"/>
</dbReference>
<dbReference type="AlphaFoldDB" id="A0AAE3KR13"/>
<keyword evidence="11" id="KW-0456">Lyase</keyword>
<keyword evidence="3" id="KW-0004">4Fe-4S</keyword>
<dbReference type="PANTHER" id="PTHR22960:SF0">
    <property type="entry name" value="MOLYBDENUM COFACTOR BIOSYNTHESIS PROTEIN 1"/>
    <property type="match status" value="1"/>
</dbReference>
<evidence type="ECO:0000256" key="3">
    <source>
        <dbReference type="ARBA" id="ARBA00022485"/>
    </source>
</evidence>
<comment type="cofactor">
    <cofactor evidence="1">
        <name>[4Fe-4S] cluster</name>
        <dbReference type="ChEBI" id="CHEBI:49883"/>
    </cofactor>
</comment>
<dbReference type="GO" id="GO:0006777">
    <property type="term" value="P:Mo-molybdopterin cofactor biosynthetic process"/>
    <property type="evidence" value="ECO:0007669"/>
    <property type="project" value="UniProtKB-KW"/>
</dbReference>
<dbReference type="EMBL" id="RJUF01000003">
    <property type="protein sequence ID" value="MCP9761752.1"/>
    <property type="molecule type" value="Genomic_DNA"/>
</dbReference>
<dbReference type="PANTHER" id="PTHR22960">
    <property type="entry name" value="MOLYBDOPTERIN COFACTOR SYNTHESIS PROTEIN A"/>
    <property type="match status" value="1"/>
</dbReference>
<dbReference type="PROSITE" id="PS51918">
    <property type="entry name" value="RADICAL_SAM"/>
    <property type="match status" value="1"/>
</dbReference>
<dbReference type="InterPro" id="IPR010505">
    <property type="entry name" value="MoaA_twitch"/>
</dbReference>
<keyword evidence="8" id="KW-0411">Iron-sulfur</keyword>
<accession>A0AAE3KR13</accession>
<dbReference type="SFLD" id="SFLDG01067">
    <property type="entry name" value="SPASM/twitch_domain_containing"/>
    <property type="match status" value="1"/>
</dbReference>
<evidence type="ECO:0000256" key="9">
    <source>
        <dbReference type="ARBA" id="ARBA00023134"/>
    </source>
</evidence>
<evidence type="ECO:0000256" key="8">
    <source>
        <dbReference type="ARBA" id="ARBA00023014"/>
    </source>
</evidence>
<dbReference type="Pfam" id="PF06463">
    <property type="entry name" value="Mob_synth_C"/>
    <property type="match status" value="1"/>
</dbReference>
<comment type="caution">
    <text evidence="14">The sequence shown here is derived from an EMBL/GenBank/DDBJ whole genome shotgun (WGS) entry which is preliminary data.</text>
</comment>